<dbReference type="KEGG" id="cmq:B840_01455"/>
<dbReference type="RefSeq" id="WP_042620644.1">
    <property type="nucleotide sequence ID" value="NZ_CP007790.1"/>
</dbReference>
<proteinExistence type="inferred from homology"/>
<organism evidence="3 4">
    <name type="scientific">Corynebacterium marinum DSM 44953</name>
    <dbReference type="NCBI Taxonomy" id="1224162"/>
    <lineage>
        <taxon>Bacteria</taxon>
        <taxon>Bacillati</taxon>
        <taxon>Actinomycetota</taxon>
        <taxon>Actinomycetes</taxon>
        <taxon>Mycobacteriales</taxon>
        <taxon>Corynebacteriaceae</taxon>
        <taxon>Corynebacterium</taxon>
    </lineage>
</organism>
<gene>
    <name evidence="3" type="ORF">B840_01455</name>
</gene>
<evidence type="ECO:0000256" key="1">
    <source>
        <dbReference type="ARBA" id="ARBA00005428"/>
    </source>
</evidence>
<sequence>MKLTPEEVKPATTRLKRAAGQLNAVIRMLEEGHECDEAVTQLAAVAKAIDRAGYLVVSTGMKKCFTEESPDVYDEKKLEKMFLSLA</sequence>
<dbReference type="PANTHER" id="PTHR33677">
    <property type="entry name" value="TRANSCRIPTIONAL REPRESSOR FRMR-RELATED"/>
    <property type="match status" value="1"/>
</dbReference>
<dbReference type="STRING" id="1224162.B840_01455"/>
<protein>
    <recommendedName>
        <fullName evidence="5">Cytoplasmic protein</fullName>
    </recommendedName>
</protein>
<accession>A0A0B6TJ29</accession>
<dbReference type="HOGENOM" id="CLU_130332_1_3_11"/>
<reference evidence="3 4" key="1">
    <citation type="submission" date="2014-05" db="EMBL/GenBank/DDBJ databases">
        <title>Complete genome sequence of Corynebacterium marinum DSM 44953.</title>
        <authorList>
            <person name="Schaffert L."/>
            <person name="Albersmeier A."/>
            <person name="Kalinowski J."/>
            <person name="Ruckert C."/>
        </authorList>
    </citation>
    <scope>NUCLEOTIDE SEQUENCE [LARGE SCALE GENOMIC DNA]</scope>
    <source>
        <strain evidence="3 4">DSM 44953</strain>
    </source>
</reference>
<dbReference type="Pfam" id="PF02583">
    <property type="entry name" value="Trns_repr_metal"/>
    <property type="match status" value="1"/>
</dbReference>
<dbReference type="Proteomes" id="UP000031928">
    <property type="component" value="Chromosome"/>
</dbReference>
<dbReference type="Gene3D" id="1.20.58.1000">
    <property type="entry name" value="Metal-sensitive repressor, helix protomer"/>
    <property type="match status" value="1"/>
</dbReference>
<evidence type="ECO:0008006" key="5">
    <source>
        <dbReference type="Google" id="ProtNLM"/>
    </source>
</evidence>
<comment type="similarity">
    <text evidence="1">Belongs to the CsoR family.</text>
</comment>
<name>A0A0B6TJ29_9CORY</name>
<dbReference type="PANTHER" id="PTHR33677:SF5">
    <property type="entry name" value="TRANSCRIPTIONAL REPRESSOR FRMR"/>
    <property type="match status" value="1"/>
</dbReference>
<dbReference type="OrthoDB" id="9809524at2"/>
<dbReference type="GO" id="GO:0003677">
    <property type="term" value="F:DNA binding"/>
    <property type="evidence" value="ECO:0007669"/>
    <property type="project" value="InterPro"/>
</dbReference>
<dbReference type="AlphaFoldDB" id="A0A0B6TJ29"/>
<dbReference type="GO" id="GO:0045892">
    <property type="term" value="P:negative regulation of DNA-templated transcription"/>
    <property type="evidence" value="ECO:0007669"/>
    <property type="project" value="UniProtKB-ARBA"/>
</dbReference>
<dbReference type="InterPro" id="IPR003735">
    <property type="entry name" value="Metal_Tscrpt_repr"/>
</dbReference>
<evidence type="ECO:0000256" key="2">
    <source>
        <dbReference type="ARBA" id="ARBA00023008"/>
    </source>
</evidence>
<dbReference type="CDD" id="cd10148">
    <property type="entry name" value="CsoR-like_DUF156"/>
    <property type="match status" value="1"/>
</dbReference>
<keyword evidence="4" id="KW-1185">Reference proteome</keyword>
<dbReference type="InterPro" id="IPR038390">
    <property type="entry name" value="Metal_Tscrpt_repr_sf"/>
</dbReference>
<dbReference type="EMBL" id="CP007790">
    <property type="protein sequence ID" value="AJK67923.1"/>
    <property type="molecule type" value="Genomic_DNA"/>
</dbReference>
<keyword evidence="2" id="KW-0186">Copper</keyword>
<evidence type="ECO:0000313" key="4">
    <source>
        <dbReference type="Proteomes" id="UP000031928"/>
    </source>
</evidence>
<evidence type="ECO:0000313" key="3">
    <source>
        <dbReference type="EMBL" id="AJK67923.1"/>
    </source>
</evidence>
<dbReference type="GO" id="GO:0046872">
    <property type="term" value="F:metal ion binding"/>
    <property type="evidence" value="ECO:0007669"/>
    <property type="project" value="InterPro"/>
</dbReference>